<dbReference type="EMBL" id="OX596090">
    <property type="protein sequence ID" value="CAI9711267.1"/>
    <property type="molecule type" value="Genomic_DNA"/>
</dbReference>
<gene>
    <name evidence="1" type="ORF">MRATA1EN3_LOCUS22480</name>
</gene>
<evidence type="ECO:0000313" key="2">
    <source>
        <dbReference type="Proteomes" id="UP001162501"/>
    </source>
</evidence>
<accession>A0ACB0FEM0</accession>
<name>A0ACB0FEM0_RANTA</name>
<organism evidence="1 2">
    <name type="scientific">Rangifer tarandus platyrhynchus</name>
    <name type="common">Svalbard reindeer</name>
    <dbReference type="NCBI Taxonomy" id="3082113"/>
    <lineage>
        <taxon>Eukaryota</taxon>
        <taxon>Metazoa</taxon>
        <taxon>Chordata</taxon>
        <taxon>Craniata</taxon>
        <taxon>Vertebrata</taxon>
        <taxon>Euteleostomi</taxon>
        <taxon>Mammalia</taxon>
        <taxon>Eutheria</taxon>
        <taxon>Laurasiatheria</taxon>
        <taxon>Artiodactyla</taxon>
        <taxon>Ruminantia</taxon>
        <taxon>Pecora</taxon>
        <taxon>Cervidae</taxon>
        <taxon>Odocoileinae</taxon>
        <taxon>Rangifer</taxon>
    </lineage>
</organism>
<reference evidence="1" key="1">
    <citation type="submission" date="2023-05" db="EMBL/GenBank/DDBJ databases">
        <authorList>
            <consortium name="ELIXIR-Norway"/>
        </authorList>
    </citation>
    <scope>NUCLEOTIDE SEQUENCE</scope>
</reference>
<proteinExistence type="predicted"/>
<dbReference type="Proteomes" id="UP001162501">
    <property type="component" value="Chromosome 6"/>
</dbReference>
<sequence>MTKNTSVSGLKHSIGQLPIVRIERNSQASASLFFLLRGSCQPNSASCFRGSHLIHSPPDSPRGHQHLPREAALPEGSPEAISPASPCRKLEEQEQFPGAFPIPLLSACAPPSKTRNELAKWRSALPGDQPSINNQLHANLLELKVRRAHLHGTPHPSMHTDAGSTDSRKQGQDPKEKTPSVCLETSTRSPEDRWEAQVCISNSCSQNSPSSRWARCACLSLSARICD</sequence>
<evidence type="ECO:0000313" key="1">
    <source>
        <dbReference type="EMBL" id="CAI9711267.1"/>
    </source>
</evidence>
<protein>
    <submittedName>
        <fullName evidence="1">Uncharacterized protein</fullName>
    </submittedName>
</protein>